<evidence type="ECO:0000256" key="3">
    <source>
        <dbReference type="ARBA" id="ARBA00022676"/>
    </source>
</evidence>
<keyword evidence="7" id="KW-1185">Reference proteome</keyword>
<gene>
    <name evidence="6" type="ORF">SAMN04488541_103618</name>
</gene>
<reference evidence="6 7" key="1">
    <citation type="submission" date="2016-10" db="EMBL/GenBank/DDBJ databases">
        <authorList>
            <person name="de Groot N.N."/>
        </authorList>
    </citation>
    <scope>NUCLEOTIDE SEQUENCE [LARGE SCALE GENOMIC DNA]</scope>
    <source>
        <strain>GEY</strain>
        <strain evidence="7">DSM 9560</strain>
    </source>
</reference>
<keyword evidence="3" id="KW-0328">Glycosyltransferase</keyword>
<dbReference type="PANTHER" id="PTHR45825:SF11">
    <property type="entry name" value="ALPHA AMYLASE DOMAIN-CONTAINING PROTEIN"/>
    <property type="match status" value="1"/>
</dbReference>
<evidence type="ECO:0000259" key="5">
    <source>
        <dbReference type="Pfam" id="PF08323"/>
    </source>
</evidence>
<evidence type="ECO:0000256" key="1">
    <source>
        <dbReference type="ARBA" id="ARBA00001478"/>
    </source>
</evidence>
<dbReference type="Proteomes" id="UP000199513">
    <property type="component" value="Unassembled WGS sequence"/>
</dbReference>
<dbReference type="STRING" id="1003.SAMN04488541_103618"/>
<dbReference type="GO" id="GO:0009011">
    <property type="term" value="F:alpha-1,4-glucan glucosyltransferase (ADP-glucose donor) activity"/>
    <property type="evidence" value="ECO:0007669"/>
    <property type="project" value="UniProtKB-EC"/>
</dbReference>
<keyword evidence="4" id="KW-0808">Transferase</keyword>
<dbReference type="SUPFAM" id="SSF53756">
    <property type="entry name" value="UDP-Glycosyltransferase/glycogen phosphorylase"/>
    <property type="match status" value="1"/>
</dbReference>
<dbReference type="InterPro" id="IPR013534">
    <property type="entry name" value="Starch_synth_cat_dom"/>
</dbReference>
<dbReference type="RefSeq" id="WP_091548737.1">
    <property type="nucleotide sequence ID" value="NZ_FONY01000036.1"/>
</dbReference>
<sequence length="272" mass="31550">MSKYKILYVSSEIDPFLKTTYVSDYVRKLPQAMQEKGMEIRILVPRFGLINERKNRLHEVVRLSGINITVGDEEKPLIIKVASIPNAKLQVYFIDNEDYFHRKSVFTDKDNKFYEDNDERAIFFCKGVIETIKKLGWSPDIVHCNDWMTSLIPMYLKTTYKNDPVFKDAKTVFTYFDNDFNYKFDQSLLWKAKMLDIDDEALSPLQTADYSGFINIGAAYADTVIKINNGNSSRSDDVLPATGHTKFASLEDDDSDEFSERHYHIYNELVSC</sequence>
<dbReference type="Pfam" id="PF08323">
    <property type="entry name" value="Glyco_transf_5"/>
    <property type="match status" value="1"/>
</dbReference>
<dbReference type="Gene3D" id="3.40.50.2000">
    <property type="entry name" value="Glycogen Phosphorylase B"/>
    <property type="match status" value="1"/>
</dbReference>
<dbReference type="AlphaFoldDB" id="A0A1I2ISU1"/>
<evidence type="ECO:0000313" key="7">
    <source>
        <dbReference type="Proteomes" id="UP000199513"/>
    </source>
</evidence>
<proteinExistence type="predicted"/>
<comment type="catalytic activity">
    <reaction evidence="1">
        <text>[(1-&gt;4)-alpha-D-glucosyl](n) + ADP-alpha-D-glucose = [(1-&gt;4)-alpha-D-glucosyl](n+1) + ADP + H(+)</text>
        <dbReference type="Rhea" id="RHEA:18189"/>
        <dbReference type="Rhea" id="RHEA-COMP:9584"/>
        <dbReference type="Rhea" id="RHEA-COMP:9587"/>
        <dbReference type="ChEBI" id="CHEBI:15378"/>
        <dbReference type="ChEBI" id="CHEBI:15444"/>
        <dbReference type="ChEBI" id="CHEBI:57498"/>
        <dbReference type="ChEBI" id="CHEBI:456216"/>
        <dbReference type="EC" id="2.4.1.21"/>
    </reaction>
</comment>
<evidence type="ECO:0000313" key="6">
    <source>
        <dbReference type="EMBL" id="SFF45512.1"/>
    </source>
</evidence>
<evidence type="ECO:0000256" key="2">
    <source>
        <dbReference type="ARBA" id="ARBA00012588"/>
    </source>
</evidence>
<organism evidence="6 7">
    <name type="scientific">Thermoflexibacter ruber</name>
    <dbReference type="NCBI Taxonomy" id="1003"/>
    <lineage>
        <taxon>Bacteria</taxon>
        <taxon>Pseudomonadati</taxon>
        <taxon>Bacteroidota</taxon>
        <taxon>Cytophagia</taxon>
        <taxon>Cytophagales</taxon>
        <taxon>Thermoflexibacteraceae</taxon>
        <taxon>Thermoflexibacter</taxon>
    </lineage>
</organism>
<dbReference type="EC" id="2.4.1.21" evidence="2"/>
<feature type="domain" description="Starch synthase catalytic" evidence="5">
    <location>
        <begin position="5"/>
        <end position="225"/>
    </location>
</feature>
<evidence type="ECO:0000256" key="4">
    <source>
        <dbReference type="ARBA" id="ARBA00022679"/>
    </source>
</evidence>
<accession>A0A1I2ISU1</accession>
<dbReference type="PANTHER" id="PTHR45825">
    <property type="entry name" value="GRANULE-BOUND STARCH SYNTHASE 1, CHLOROPLASTIC/AMYLOPLASTIC"/>
    <property type="match status" value="1"/>
</dbReference>
<dbReference type="OrthoDB" id="9808590at2"/>
<dbReference type="EMBL" id="FONY01000036">
    <property type="protein sequence ID" value="SFF45512.1"/>
    <property type="molecule type" value="Genomic_DNA"/>
</dbReference>
<name>A0A1I2ISU1_9BACT</name>
<protein>
    <recommendedName>
        <fullName evidence="2">starch synthase</fullName>
        <ecNumber evidence="2">2.4.1.21</ecNumber>
    </recommendedName>
</protein>